<dbReference type="EMBL" id="NBIM01000001">
    <property type="protein sequence ID" value="OXY83456.1"/>
    <property type="molecule type" value="Genomic_DNA"/>
</dbReference>
<dbReference type="GO" id="GO:0046872">
    <property type="term" value="F:metal ion binding"/>
    <property type="evidence" value="ECO:0007669"/>
    <property type="project" value="UniProtKB-KW"/>
</dbReference>
<reference evidence="4" key="1">
    <citation type="submission" date="2011-07" db="EMBL/GenBank/DDBJ databases">
        <title>Multiple DMSP Lyases in the gamma-Proteobacterium Oceanimonas doudoroffii.</title>
        <authorList>
            <person name="Curson A.R.J."/>
            <person name="Fowler E.K."/>
            <person name="Dickens S."/>
            <person name="Johnston A.W.B."/>
            <person name="Todd J.D."/>
        </authorList>
    </citation>
    <scope>NUCLEOTIDE SEQUENCE</scope>
    <source>
        <strain evidence="4">DSM 7028</strain>
    </source>
</reference>
<dbReference type="Pfam" id="PF07969">
    <property type="entry name" value="Amidohydro_3"/>
    <property type="match status" value="1"/>
</dbReference>
<sequence length="396" mass="43806">MTVALLRQVRIKGAADSRDMLIEQGKISRIAPHIPLPPGATLLEGHHRLALPGFIDGHAHIDKSLWGMDWYENQVPRELPAIIENERHFRRHHDVDPQRQSERITRQAISLGTTHIRTHIDVDTEIGLKHMEGVLTTRDKLAGQVYIETVCFPQSGMLGRPGTQALMNEALRLGADYVGGIDPSSFERNPVAHIDALFDLANRHDKGIDLHLHEAGELGAFSVELMIERTLASSLQGKVTISHAFCLGEVDTAYQERLIEGLARADIAIATTAPANRNVPPYEKLRAAGIRVTAGNDGIRDTWSPYGNADMLQRAMLMGLKYRWRQDRELEQALHAITQGGAEVMGLSDYGLQPGCQADLVLLDTRTVAEAIVEPPQHRTVIKAGRVVADRGECLF</sequence>
<keyword evidence="6" id="KW-1185">Reference proteome</keyword>
<dbReference type="CDD" id="cd01293">
    <property type="entry name" value="Bact_CD"/>
    <property type="match status" value="1"/>
</dbReference>
<protein>
    <submittedName>
        <fullName evidence="5">Cytosine deaminase</fullName>
    </submittedName>
    <submittedName>
        <fullName evidence="4">N-isopropylammelide isopropylaminohydrolase</fullName>
    </submittedName>
</protein>
<keyword evidence="2 4" id="KW-0378">Hydrolase</keyword>
<evidence type="ECO:0000256" key="1">
    <source>
        <dbReference type="ARBA" id="ARBA00022723"/>
    </source>
</evidence>
<dbReference type="InterPro" id="IPR052349">
    <property type="entry name" value="Metallo-hydrolase_Enzymes"/>
</dbReference>
<dbReference type="EMBL" id="JN541239">
    <property type="protein sequence ID" value="AEQ39116.1"/>
    <property type="molecule type" value="Genomic_DNA"/>
</dbReference>
<dbReference type="SUPFAM" id="SSF51338">
    <property type="entry name" value="Composite domain of metallo-dependent hydrolases"/>
    <property type="match status" value="1"/>
</dbReference>
<evidence type="ECO:0000313" key="5">
    <source>
        <dbReference type="EMBL" id="OXY83456.1"/>
    </source>
</evidence>
<gene>
    <name evidence="5" type="ORF">B6S08_08215</name>
</gene>
<keyword evidence="1" id="KW-0479">Metal-binding</keyword>
<accession>G5CZG1</accession>
<evidence type="ECO:0000313" key="6">
    <source>
        <dbReference type="Proteomes" id="UP000242757"/>
    </source>
</evidence>
<dbReference type="InterPro" id="IPR011059">
    <property type="entry name" value="Metal-dep_hydrolase_composite"/>
</dbReference>
<dbReference type="Gene3D" id="3.20.20.140">
    <property type="entry name" value="Metal-dependent hydrolases"/>
    <property type="match status" value="1"/>
</dbReference>
<dbReference type="InterPro" id="IPR013108">
    <property type="entry name" value="Amidohydro_3"/>
</dbReference>
<name>G5CZG1_9GAMM</name>
<dbReference type="AlphaFoldDB" id="G5CZG1"/>
<dbReference type="GO" id="GO:0019239">
    <property type="term" value="F:deaminase activity"/>
    <property type="evidence" value="ECO:0007669"/>
    <property type="project" value="UniProtKB-ARBA"/>
</dbReference>
<dbReference type="InterPro" id="IPR032466">
    <property type="entry name" value="Metal_Hydrolase"/>
</dbReference>
<dbReference type="GO" id="GO:0016814">
    <property type="term" value="F:hydrolase activity, acting on carbon-nitrogen (but not peptide) bonds, in cyclic amidines"/>
    <property type="evidence" value="ECO:0007669"/>
    <property type="project" value="UniProtKB-ARBA"/>
</dbReference>
<feature type="domain" description="Amidohydrolase 3" evidence="3">
    <location>
        <begin position="146"/>
        <end position="389"/>
    </location>
</feature>
<dbReference type="RefSeq" id="WP_094200230.1">
    <property type="nucleotide sequence ID" value="NZ_NBIM01000001.1"/>
</dbReference>
<dbReference type="Proteomes" id="UP000242757">
    <property type="component" value="Unassembled WGS sequence"/>
</dbReference>
<dbReference type="PANTHER" id="PTHR32027">
    <property type="entry name" value="CYTOSINE DEAMINASE"/>
    <property type="match status" value="1"/>
</dbReference>
<dbReference type="Gene3D" id="2.30.40.10">
    <property type="entry name" value="Urease, subunit C, domain 1"/>
    <property type="match status" value="1"/>
</dbReference>
<dbReference type="FunFam" id="3.20.20.140:FF:000019">
    <property type="entry name" value="Cytosine deaminase"/>
    <property type="match status" value="1"/>
</dbReference>
<dbReference type="OrthoDB" id="9815027at2"/>
<dbReference type="SUPFAM" id="SSF51556">
    <property type="entry name" value="Metallo-dependent hydrolases"/>
    <property type="match status" value="1"/>
</dbReference>
<evidence type="ECO:0000259" key="3">
    <source>
        <dbReference type="Pfam" id="PF07969"/>
    </source>
</evidence>
<organism evidence="4">
    <name type="scientific">Oceanimonas doudoroffii</name>
    <dbReference type="NCBI Taxonomy" id="84158"/>
    <lineage>
        <taxon>Bacteria</taxon>
        <taxon>Pseudomonadati</taxon>
        <taxon>Pseudomonadota</taxon>
        <taxon>Gammaproteobacteria</taxon>
        <taxon>Aeromonadales</taxon>
        <taxon>Aeromonadaceae</taxon>
        <taxon>Oceanimonas</taxon>
    </lineage>
</organism>
<dbReference type="NCBIfam" id="NF004636">
    <property type="entry name" value="PRK05985.1"/>
    <property type="match status" value="1"/>
</dbReference>
<evidence type="ECO:0000313" key="4">
    <source>
        <dbReference type="EMBL" id="AEQ39116.1"/>
    </source>
</evidence>
<dbReference type="PANTHER" id="PTHR32027:SF9">
    <property type="entry name" value="BLL3847 PROTEIN"/>
    <property type="match status" value="1"/>
</dbReference>
<evidence type="ECO:0000256" key="2">
    <source>
        <dbReference type="ARBA" id="ARBA00022801"/>
    </source>
</evidence>
<reference evidence="5 6" key="2">
    <citation type="submission" date="2017-08" db="EMBL/GenBank/DDBJ databases">
        <title>A Genome Sequence of Oceanimonas doudoroffii ATCC 27123T.</title>
        <authorList>
            <person name="Brennan M.A."/>
            <person name="Maclea K.S."/>
            <person name="Mcclelland W.D."/>
            <person name="Trachtenberg A.M."/>
        </authorList>
    </citation>
    <scope>NUCLEOTIDE SEQUENCE [LARGE SCALE GENOMIC DNA]</scope>
    <source>
        <strain evidence="5 6">ATCC 27123</strain>
    </source>
</reference>
<proteinExistence type="predicted"/>